<dbReference type="PANTHER" id="PTHR43618">
    <property type="entry name" value="7-ALPHA-HYDROXYSTEROID DEHYDROGENASE"/>
    <property type="match status" value="1"/>
</dbReference>
<evidence type="ECO:0000256" key="4">
    <source>
        <dbReference type="RuleBase" id="RU000363"/>
    </source>
</evidence>
<name>A0A0D6EPX8_SPOSA</name>
<dbReference type="PANTHER" id="PTHR43618:SF4">
    <property type="entry name" value="SHORT CHAIN DEHYDROGENASE_REDUCTASE FAMILY (AFU_ORTHOLOGUE AFUA_7G04540)"/>
    <property type="match status" value="1"/>
</dbReference>
<dbReference type="AlphaFoldDB" id="A0A0D6EPX8"/>
<feature type="compositionally biased region" description="Polar residues" evidence="5">
    <location>
        <begin position="267"/>
        <end position="276"/>
    </location>
</feature>
<dbReference type="SUPFAM" id="SSF51735">
    <property type="entry name" value="NAD(P)-binding Rossmann-fold domains"/>
    <property type="match status" value="1"/>
</dbReference>
<sequence length="333" mass="35395">MSSAHLAASKLFSVKGLTAVVTGGGTGIGLMATQVLAANGAKVYIIGRRTEKLENVVKTYGGDKISGEIIPLQGDVTSKDDLKRLAEEVKSREGGIHILVNNAGISGEVTKLAPLNTAQEIFDAHWKEQTMEGWTDVFRTNAFALFYSTIAFLPLLEKNTWGKDPAGKEIYENYQTGVVNITSISGLVKSAQNHFAYNASKAAATHLQRMLATEIGPKTGIRFNAIAPGVFPSGASFCYLSPRFVLLGAFLTCSVSCMFAIAEMTGSGSDENNKTSLEGEFDPKSLNVPANRAGTDEDMAGTILYLCSRAGQYTNGVILPVDGGTLSTNPSSY</sequence>
<dbReference type="Gene3D" id="3.40.50.720">
    <property type="entry name" value="NAD(P)-binding Rossmann-like Domain"/>
    <property type="match status" value="1"/>
</dbReference>
<dbReference type="Proteomes" id="UP000243876">
    <property type="component" value="Unassembled WGS sequence"/>
</dbReference>
<dbReference type="Pfam" id="PF00106">
    <property type="entry name" value="adh_short"/>
    <property type="match status" value="1"/>
</dbReference>
<feature type="region of interest" description="Disordered" evidence="5">
    <location>
        <begin position="267"/>
        <end position="292"/>
    </location>
</feature>
<dbReference type="InterPro" id="IPR052178">
    <property type="entry name" value="Sec_Metab_Biosynth_SDR"/>
</dbReference>
<proteinExistence type="inferred from homology"/>
<keyword evidence="2" id="KW-0521">NADP</keyword>
<dbReference type="InterPro" id="IPR002347">
    <property type="entry name" value="SDR_fam"/>
</dbReference>
<keyword evidence="3" id="KW-0560">Oxidoreductase</keyword>
<accession>A0A0D6EPX8</accession>
<dbReference type="PRINTS" id="PR00080">
    <property type="entry name" value="SDRFAMILY"/>
</dbReference>
<evidence type="ECO:0000313" key="7">
    <source>
        <dbReference type="Proteomes" id="UP000243876"/>
    </source>
</evidence>
<evidence type="ECO:0000256" key="1">
    <source>
        <dbReference type="ARBA" id="ARBA00006484"/>
    </source>
</evidence>
<dbReference type="GO" id="GO:0016491">
    <property type="term" value="F:oxidoreductase activity"/>
    <property type="evidence" value="ECO:0007669"/>
    <property type="project" value="UniProtKB-KW"/>
</dbReference>
<gene>
    <name evidence="6" type="primary">SPOSA6832_03594</name>
</gene>
<evidence type="ECO:0000256" key="2">
    <source>
        <dbReference type="ARBA" id="ARBA00022857"/>
    </source>
</evidence>
<reference evidence="7" key="1">
    <citation type="submission" date="2015-02" db="EMBL/GenBank/DDBJ databases">
        <authorList>
            <person name="Gon?alves P."/>
        </authorList>
    </citation>
    <scope>NUCLEOTIDE SEQUENCE [LARGE SCALE GENOMIC DNA]</scope>
</reference>
<dbReference type="InterPro" id="IPR020904">
    <property type="entry name" value="Sc_DH/Rdtase_CS"/>
</dbReference>
<keyword evidence="7" id="KW-1185">Reference proteome</keyword>
<evidence type="ECO:0000256" key="5">
    <source>
        <dbReference type="SAM" id="MobiDB-lite"/>
    </source>
</evidence>
<dbReference type="EMBL" id="CENE01000018">
    <property type="protein sequence ID" value="CEQ41858.1"/>
    <property type="molecule type" value="Genomic_DNA"/>
</dbReference>
<protein>
    <submittedName>
        <fullName evidence="6">SPOSA6832_03594-mRNA-1:cds</fullName>
    </submittedName>
</protein>
<dbReference type="PROSITE" id="PS00061">
    <property type="entry name" value="ADH_SHORT"/>
    <property type="match status" value="1"/>
</dbReference>
<evidence type="ECO:0000256" key="3">
    <source>
        <dbReference type="ARBA" id="ARBA00023002"/>
    </source>
</evidence>
<dbReference type="InterPro" id="IPR036291">
    <property type="entry name" value="NAD(P)-bd_dom_sf"/>
</dbReference>
<evidence type="ECO:0000313" key="6">
    <source>
        <dbReference type="EMBL" id="CEQ41858.1"/>
    </source>
</evidence>
<dbReference type="OrthoDB" id="3819888at2759"/>
<organism evidence="6 7">
    <name type="scientific">Sporidiobolus salmonicolor</name>
    <name type="common">Yeast-like fungus</name>
    <name type="synonym">Sporobolomyces salmonicolor</name>
    <dbReference type="NCBI Taxonomy" id="5005"/>
    <lineage>
        <taxon>Eukaryota</taxon>
        <taxon>Fungi</taxon>
        <taxon>Dikarya</taxon>
        <taxon>Basidiomycota</taxon>
        <taxon>Pucciniomycotina</taxon>
        <taxon>Microbotryomycetes</taxon>
        <taxon>Sporidiobolales</taxon>
        <taxon>Sporidiobolaceae</taxon>
        <taxon>Sporobolomyces</taxon>
    </lineage>
</organism>
<comment type="similarity">
    <text evidence="1 4">Belongs to the short-chain dehydrogenases/reductases (SDR) family.</text>
</comment>
<dbReference type="CDD" id="cd05233">
    <property type="entry name" value="SDR_c"/>
    <property type="match status" value="1"/>
</dbReference>
<dbReference type="PRINTS" id="PR00081">
    <property type="entry name" value="GDHRDH"/>
</dbReference>